<organism evidence="1 2">
    <name type="scientific">Sphingomonas parapaucimobilis NBRC 15100</name>
    <dbReference type="NCBI Taxonomy" id="1219049"/>
    <lineage>
        <taxon>Bacteria</taxon>
        <taxon>Pseudomonadati</taxon>
        <taxon>Pseudomonadota</taxon>
        <taxon>Alphaproteobacteria</taxon>
        <taxon>Sphingomonadales</taxon>
        <taxon>Sphingomonadaceae</taxon>
        <taxon>Sphingomonas</taxon>
    </lineage>
</organism>
<proteinExistence type="predicted"/>
<accession>A0A0A1W346</accession>
<reference evidence="1 2" key="1">
    <citation type="submission" date="2014-11" db="EMBL/GenBank/DDBJ databases">
        <title>Whole genome shotgun sequence of Sphingomonas parapaucimobilis NBRC 15100.</title>
        <authorList>
            <person name="Katano-Makiyama Y."/>
            <person name="Hosoyama A."/>
            <person name="Hashimoto M."/>
            <person name="Hosoyama Y."/>
            <person name="Noguchi M."/>
            <person name="Numata M."/>
            <person name="Tsuchikane K."/>
            <person name="Hirakata S."/>
            <person name="Uohara A."/>
            <person name="Shimodaira J."/>
            <person name="Ohji S."/>
            <person name="Ichikawa N."/>
            <person name="Kimura A."/>
            <person name="Yamazoe A."/>
            <person name="Fujita N."/>
        </authorList>
    </citation>
    <scope>NUCLEOTIDE SEQUENCE [LARGE SCALE GENOMIC DNA]</scope>
    <source>
        <strain evidence="1 2">NBRC 15100</strain>
    </source>
</reference>
<dbReference type="Proteomes" id="UP000032305">
    <property type="component" value="Unassembled WGS sequence"/>
</dbReference>
<gene>
    <name evidence="1" type="ORF">SP5_010_00500</name>
</gene>
<comment type="caution">
    <text evidence="1">The sequence shown here is derived from an EMBL/GenBank/DDBJ whole genome shotgun (WGS) entry which is preliminary data.</text>
</comment>
<evidence type="ECO:0000313" key="1">
    <source>
        <dbReference type="EMBL" id="GAL99757.1"/>
    </source>
</evidence>
<dbReference type="AlphaFoldDB" id="A0A0A1W346"/>
<dbReference type="RefSeq" id="WP_042483496.1">
    <property type="nucleotide sequence ID" value="NZ_BBPI01000010.1"/>
</dbReference>
<dbReference type="EMBL" id="BBPI01000010">
    <property type="protein sequence ID" value="GAL99757.1"/>
    <property type="molecule type" value="Genomic_DNA"/>
</dbReference>
<name>A0A0A1W346_9SPHN</name>
<keyword evidence="2" id="KW-1185">Reference proteome</keyword>
<sequence length="83" mass="8782">MLLDLHRPAKALAAIDAVEARFQAPGGLFAGDVRVKGSDRQFAWIRACALQQQLGRTAEAKAAAAPLYPIAEPQDGLSGSIRP</sequence>
<protein>
    <submittedName>
        <fullName evidence="1">Uncharacterized protein</fullName>
    </submittedName>
</protein>
<evidence type="ECO:0000313" key="2">
    <source>
        <dbReference type="Proteomes" id="UP000032305"/>
    </source>
</evidence>